<evidence type="ECO:0000313" key="4">
    <source>
        <dbReference type="Proteomes" id="UP000032304"/>
    </source>
</evidence>
<dbReference type="SUPFAM" id="SSF52833">
    <property type="entry name" value="Thioredoxin-like"/>
    <property type="match status" value="1"/>
</dbReference>
<dbReference type="AlphaFoldDB" id="A0A0D2VDF0"/>
<feature type="chain" id="PRO_5002265981" description="Thioredoxin domain-containing protein" evidence="1">
    <location>
        <begin position="18"/>
        <end position="162"/>
    </location>
</feature>
<sequence>MCCKATFIFLLLRRSICRHLEHPINPIYHSNHLYLFHTHLLANPKNPGSSAKIVKQLQLKRLPKRPGQSLWLAVTHQFWWEFWAPWCGPCWMIEPVIAELAREYAGKISRNKLNTDDSPNNATQFGIRSIPTIMFFKNGEECIIGAVPKSSLAASIEKYIDN</sequence>
<dbReference type="eggNOG" id="KOG0910">
    <property type="taxonomic scope" value="Eukaryota"/>
</dbReference>
<dbReference type="CDD" id="cd02947">
    <property type="entry name" value="TRX_family"/>
    <property type="match status" value="1"/>
</dbReference>
<dbReference type="OMA" id="WLAVTHQ"/>
<protein>
    <recommendedName>
        <fullName evidence="2">Thioredoxin domain-containing protein</fullName>
    </recommendedName>
</protein>
<reference evidence="3 4" key="1">
    <citation type="journal article" date="2012" name="Nature">
        <title>Repeated polyploidization of Gossypium genomes and the evolution of spinnable cotton fibres.</title>
        <authorList>
            <person name="Paterson A.H."/>
            <person name="Wendel J.F."/>
            <person name="Gundlach H."/>
            <person name="Guo H."/>
            <person name="Jenkins J."/>
            <person name="Jin D."/>
            <person name="Llewellyn D."/>
            <person name="Showmaker K.C."/>
            <person name="Shu S."/>
            <person name="Udall J."/>
            <person name="Yoo M.J."/>
            <person name="Byers R."/>
            <person name="Chen W."/>
            <person name="Doron-Faigenboim A."/>
            <person name="Duke M.V."/>
            <person name="Gong L."/>
            <person name="Grimwood J."/>
            <person name="Grover C."/>
            <person name="Grupp K."/>
            <person name="Hu G."/>
            <person name="Lee T.H."/>
            <person name="Li J."/>
            <person name="Lin L."/>
            <person name="Liu T."/>
            <person name="Marler B.S."/>
            <person name="Page J.T."/>
            <person name="Roberts A.W."/>
            <person name="Romanel E."/>
            <person name="Sanders W.S."/>
            <person name="Szadkowski E."/>
            <person name="Tan X."/>
            <person name="Tang H."/>
            <person name="Xu C."/>
            <person name="Wang J."/>
            <person name="Wang Z."/>
            <person name="Zhang D."/>
            <person name="Zhang L."/>
            <person name="Ashrafi H."/>
            <person name="Bedon F."/>
            <person name="Bowers J.E."/>
            <person name="Brubaker C.L."/>
            <person name="Chee P.W."/>
            <person name="Das S."/>
            <person name="Gingle A.R."/>
            <person name="Haigler C.H."/>
            <person name="Harker D."/>
            <person name="Hoffmann L.V."/>
            <person name="Hovav R."/>
            <person name="Jones D.C."/>
            <person name="Lemke C."/>
            <person name="Mansoor S."/>
            <person name="ur Rahman M."/>
            <person name="Rainville L.N."/>
            <person name="Rambani A."/>
            <person name="Reddy U.K."/>
            <person name="Rong J.K."/>
            <person name="Saranga Y."/>
            <person name="Scheffler B.E."/>
            <person name="Scheffler J.A."/>
            <person name="Stelly D.M."/>
            <person name="Triplett B.A."/>
            <person name="Van Deynze A."/>
            <person name="Vaslin M.F."/>
            <person name="Waghmare V.N."/>
            <person name="Walford S.A."/>
            <person name="Wright R.J."/>
            <person name="Zaki E.A."/>
            <person name="Zhang T."/>
            <person name="Dennis E.S."/>
            <person name="Mayer K.F."/>
            <person name="Peterson D.G."/>
            <person name="Rokhsar D.S."/>
            <person name="Wang X."/>
            <person name="Schmutz J."/>
        </authorList>
    </citation>
    <scope>NUCLEOTIDE SEQUENCE [LARGE SCALE GENOMIC DNA]</scope>
</reference>
<feature type="signal peptide" evidence="1">
    <location>
        <begin position="1"/>
        <end position="17"/>
    </location>
</feature>
<feature type="domain" description="Thioredoxin" evidence="2">
    <location>
        <begin position="40"/>
        <end position="162"/>
    </location>
</feature>
<evidence type="ECO:0000313" key="3">
    <source>
        <dbReference type="EMBL" id="KJB80604.1"/>
    </source>
</evidence>
<name>A0A0D2VDF0_GOSRA</name>
<proteinExistence type="predicted"/>
<dbReference type="Gene3D" id="3.40.30.10">
    <property type="entry name" value="Glutaredoxin"/>
    <property type="match status" value="1"/>
</dbReference>
<keyword evidence="1" id="KW-0732">Signal</keyword>
<dbReference type="InterPro" id="IPR036249">
    <property type="entry name" value="Thioredoxin-like_sf"/>
</dbReference>
<dbReference type="Pfam" id="PF00085">
    <property type="entry name" value="Thioredoxin"/>
    <property type="match status" value="1"/>
</dbReference>
<evidence type="ECO:0000259" key="2">
    <source>
        <dbReference type="PROSITE" id="PS51352"/>
    </source>
</evidence>
<dbReference type="Proteomes" id="UP000032304">
    <property type="component" value="Chromosome 13"/>
</dbReference>
<dbReference type="InterPro" id="IPR013766">
    <property type="entry name" value="Thioredoxin_domain"/>
</dbReference>
<dbReference type="EMBL" id="CM001752">
    <property type="protein sequence ID" value="KJB80604.1"/>
    <property type="molecule type" value="Genomic_DNA"/>
</dbReference>
<dbReference type="PRINTS" id="PR00421">
    <property type="entry name" value="THIOREDOXIN"/>
</dbReference>
<evidence type="ECO:0000256" key="1">
    <source>
        <dbReference type="SAM" id="SignalP"/>
    </source>
</evidence>
<dbReference type="PANTHER" id="PTHR45663:SF42">
    <property type="entry name" value="THIOREDOXIN M5, CHLOROPLASTIC"/>
    <property type="match status" value="1"/>
</dbReference>
<dbReference type="PANTHER" id="PTHR45663">
    <property type="entry name" value="GEO12009P1"/>
    <property type="match status" value="1"/>
</dbReference>
<organism evidence="3 4">
    <name type="scientific">Gossypium raimondii</name>
    <name type="common">Peruvian cotton</name>
    <name type="synonym">Gossypium klotzschianum subsp. raimondii</name>
    <dbReference type="NCBI Taxonomy" id="29730"/>
    <lineage>
        <taxon>Eukaryota</taxon>
        <taxon>Viridiplantae</taxon>
        <taxon>Streptophyta</taxon>
        <taxon>Embryophyta</taxon>
        <taxon>Tracheophyta</taxon>
        <taxon>Spermatophyta</taxon>
        <taxon>Magnoliopsida</taxon>
        <taxon>eudicotyledons</taxon>
        <taxon>Gunneridae</taxon>
        <taxon>Pentapetalae</taxon>
        <taxon>rosids</taxon>
        <taxon>malvids</taxon>
        <taxon>Malvales</taxon>
        <taxon>Malvaceae</taxon>
        <taxon>Malvoideae</taxon>
        <taxon>Gossypium</taxon>
    </lineage>
</organism>
<dbReference type="GO" id="GO:0005737">
    <property type="term" value="C:cytoplasm"/>
    <property type="evidence" value="ECO:0007669"/>
    <property type="project" value="TreeGrafter"/>
</dbReference>
<gene>
    <name evidence="3" type="ORF">B456_013G106400</name>
</gene>
<dbReference type="PROSITE" id="PS51352">
    <property type="entry name" value="THIOREDOXIN_2"/>
    <property type="match status" value="1"/>
</dbReference>
<dbReference type="GO" id="GO:0015035">
    <property type="term" value="F:protein-disulfide reductase activity"/>
    <property type="evidence" value="ECO:0007669"/>
    <property type="project" value="TreeGrafter"/>
</dbReference>
<dbReference type="Gramene" id="KJB80604">
    <property type="protein sequence ID" value="KJB80604"/>
    <property type="gene ID" value="B456_013G106400"/>
</dbReference>
<keyword evidence="4" id="KW-1185">Reference proteome</keyword>
<accession>A0A0D2VDF0</accession>
<dbReference type="STRING" id="29730.A0A0D2VDF0"/>